<name>A0AA88WUP5_9ASTE</name>
<dbReference type="PANTHER" id="PTHR47944">
    <property type="entry name" value="CYTOCHROME P450 98A9"/>
    <property type="match status" value="1"/>
</dbReference>
<proteinExistence type="inferred from homology"/>
<evidence type="ECO:0000256" key="6">
    <source>
        <dbReference type="ARBA" id="ARBA00023004"/>
    </source>
</evidence>
<dbReference type="AlphaFoldDB" id="A0AA88WUP5"/>
<dbReference type="GO" id="GO:0020037">
    <property type="term" value="F:heme binding"/>
    <property type="evidence" value="ECO:0007669"/>
    <property type="project" value="InterPro"/>
</dbReference>
<keyword evidence="5" id="KW-0560">Oxidoreductase</keyword>
<gene>
    <name evidence="8" type="ORF">RJ639_032495</name>
</gene>
<evidence type="ECO:0008006" key="10">
    <source>
        <dbReference type="Google" id="ProtNLM"/>
    </source>
</evidence>
<organism evidence="8 9">
    <name type="scientific">Escallonia herrerae</name>
    <dbReference type="NCBI Taxonomy" id="1293975"/>
    <lineage>
        <taxon>Eukaryota</taxon>
        <taxon>Viridiplantae</taxon>
        <taxon>Streptophyta</taxon>
        <taxon>Embryophyta</taxon>
        <taxon>Tracheophyta</taxon>
        <taxon>Spermatophyta</taxon>
        <taxon>Magnoliopsida</taxon>
        <taxon>eudicotyledons</taxon>
        <taxon>Gunneridae</taxon>
        <taxon>Pentapetalae</taxon>
        <taxon>asterids</taxon>
        <taxon>campanulids</taxon>
        <taxon>Escalloniales</taxon>
        <taxon>Escalloniaceae</taxon>
        <taxon>Escallonia</taxon>
    </lineage>
</organism>
<dbReference type="Gene3D" id="1.10.630.10">
    <property type="entry name" value="Cytochrome P450"/>
    <property type="match status" value="1"/>
</dbReference>
<keyword evidence="9" id="KW-1185">Reference proteome</keyword>
<sequence length="209" mass="23528">MARMPERHVDLAPFTQASPILVKGQLSCFTLCIISRVVLDTLDQFLRLAGIREADEVFAHEFDRFHDHVIDEHLARRVLDKSEKDFIAKDMEDLLLHVVNDPNLEVELNNGVKGFMQDLIAGGTDTSANTVEWPTCELLKHSQILSRREPKSLTGEEDVPCYSLGLNMARSGLAITLHGFNLKLPDNMKIGDLCMEEVYGLATPRKFPL</sequence>
<comment type="cofactor">
    <cofactor evidence="1">
        <name>heme</name>
        <dbReference type="ChEBI" id="CHEBI:30413"/>
    </cofactor>
</comment>
<evidence type="ECO:0000313" key="9">
    <source>
        <dbReference type="Proteomes" id="UP001188597"/>
    </source>
</evidence>
<evidence type="ECO:0000256" key="3">
    <source>
        <dbReference type="ARBA" id="ARBA00022617"/>
    </source>
</evidence>
<dbReference type="GO" id="GO:0005506">
    <property type="term" value="F:iron ion binding"/>
    <property type="evidence" value="ECO:0007669"/>
    <property type="project" value="InterPro"/>
</dbReference>
<evidence type="ECO:0000256" key="5">
    <source>
        <dbReference type="ARBA" id="ARBA00023002"/>
    </source>
</evidence>
<keyword evidence="3" id="KW-0349">Heme</keyword>
<comment type="caution">
    <text evidence="8">The sequence shown here is derived from an EMBL/GenBank/DDBJ whole genome shotgun (WGS) entry which is preliminary data.</text>
</comment>
<reference evidence="8" key="1">
    <citation type="submission" date="2022-12" db="EMBL/GenBank/DDBJ databases">
        <title>Draft genome assemblies for two species of Escallonia (Escalloniales).</title>
        <authorList>
            <person name="Chanderbali A."/>
            <person name="Dervinis C."/>
            <person name="Anghel I."/>
            <person name="Soltis D."/>
            <person name="Soltis P."/>
            <person name="Zapata F."/>
        </authorList>
    </citation>
    <scope>NUCLEOTIDE SEQUENCE</scope>
    <source>
        <strain evidence="8">UCBG64.0493</strain>
        <tissue evidence="8">Leaf</tissue>
    </source>
</reference>
<comment type="similarity">
    <text evidence="2">Belongs to the cytochrome P450 family.</text>
</comment>
<dbReference type="SUPFAM" id="SSF48264">
    <property type="entry name" value="Cytochrome P450"/>
    <property type="match status" value="1"/>
</dbReference>
<evidence type="ECO:0000256" key="1">
    <source>
        <dbReference type="ARBA" id="ARBA00001971"/>
    </source>
</evidence>
<dbReference type="GO" id="GO:0004497">
    <property type="term" value="F:monooxygenase activity"/>
    <property type="evidence" value="ECO:0007669"/>
    <property type="project" value="UniProtKB-KW"/>
</dbReference>
<evidence type="ECO:0000256" key="2">
    <source>
        <dbReference type="ARBA" id="ARBA00010617"/>
    </source>
</evidence>
<dbReference type="PANTHER" id="PTHR47944:SF5">
    <property type="entry name" value="CYTOCHROME P450 71A1-LIKE"/>
    <property type="match status" value="1"/>
</dbReference>
<accession>A0AA88WUP5</accession>
<dbReference type="EMBL" id="JAVXUP010000198">
    <property type="protein sequence ID" value="KAK3034506.1"/>
    <property type="molecule type" value="Genomic_DNA"/>
</dbReference>
<evidence type="ECO:0000313" key="8">
    <source>
        <dbReference type="EMBL" id="KAK3034506.1"/>
    </source>
</evidence>
<evidence type="ECO:0000256" key="4">
    <source>
        <dbReference type="ARBA" id="ARBA00022723"/>
    </source>
</evidence>
<dbReference type="GO" id="GO:0016705">
    <property type="term" value="F:oxidoreductase activity, acting on paired donors, with incorporation or reduction of molecular oxygen"/>
    <property type="evidence" value="ECO:0007669"/>
    <property type="project" value="InterPro"/>
</dbReference>
<keyword evidence="7" id="KW-0503">Monooxygenase</keyword>
<dbReference type="Proteomes" id="UP001188597">
    <property type="component" value="Unassembled WGS sequence"/>
</dbReference>
<keyword evidence="4" id="KW-0479">Metal-binding</keyword>
<dbReference type="InterPro" id="IPR036396">
    <property type="entry name" value="Cyt_P450_sf"/>
</dbReference>
<protein>
    <recommendedName>
        <fullName evidence="10">Cytochrome P450</fullName>
    </recommendedName>
</protein>
<evidence type="ECO:0000256" key="7">
    <source>
        <dbReference type="ARBA" id="ARBA00023033"/>
    </source>
</evidence>
<keyword evidence="6" id="KW-0408">Iron</keyword>